<proteinExistence type="predicted"/>
<keyword evidence="2" id="KW-1185">Reference proteome</keyword>
<evidence type="ECO:0000313" key="2">
    <source>
        <dbReference type="Proteomes" id="UP000556329"/>
    </source>
</evidence>
<dbReference type="AlphaFoldDB" id="A0A841NX74"/>
<dbReference type="EMBL" id="JACHEF010000001">
    <property type="protein sequence ID" value="MBB6407664.1"/>
    <property type="molecule type" value="Genomic_DNA"/>
</dbReference>
<organism evidence="1 2">
    <name type="scientific">Mesorhizobium sangaii</name>
    <dbReference type="NCBI Taxonomy" id="505389"/>
    <lineage>
        <taxon>Bacteria</taxon>
        <taxon>Pseudomonadati</taxon>
        <taxon>Pseudomonadota</taxon>
        <taxon>Alphaproteobacteria</taxon>
        <taxon>Hyphomicrobiales</taxon>
        <taxon>Phyllobacteriaceae</taxon>
        <taxon>Mesorhizobium</taxon>
    </lineage>
</organism>
<evidence type="ECO:0000313" key="1">
    <source>
        <dbReference type="EMBL" id="MBB6407664.1"/>
    </source>
</evidence>
<reference evidence="1 2" key="1">
    <citation type="submission" date="2020-08" db="EMBL/GenBank/DDBJ databases">
        <title>Genomic Encyclopedia of Type Strains, Phase IV (KMG-IV): sequencing the most valuable type-strain genomes for metagenomic binning, comparative biology and taxonomic classification.</title>
        <authorList>
            <person name="Goeker M."/>
        </authorList>
    </citation>
    <scope>NUCLEOTIDE SEQUENCE [LARGE SCALE GENOMIC DNA]</scope>
    <source>
        <strain evidence="1 2">DSM 100039</strain>
    </source>
</reference>
<protein>
    <submittedName>
        <fullName evidence="1">Uncharacterized protein</fullName>
    </submittedName>
</protein>
<dbReference type="RefSeq" id="WP_184870857.1">
    <property type="nucleotide sequence ID" value="NZ_JACHEF010000001.1"/>
</dbReference>
<sequence length="52" mass="5537">MTFAAIAMLLAAAALRTRFGRGSLAYLLLKTSNVLYDAGARVIDNLEADLHG</sequence>
<name>A0A841NX74_9HYPH</name>
<accession>A0A841NX74</accession>
<gene>
    <name evidence="1" type="ORF">HNQ71_000308</name>
</gene>
<dbReference type="Proteomes" id="UP000556329">
    <property type="component" value="Unassembled WGS sequence"/>
</dbReference>
<comment type="caution">
    <text evidence="1">The sequence shown here is derived from an EMBL/GenBank/DDBJ whole genome shotgun (WGS) entry which is preliminary data.</text>
</comment>